<name>A0A5C8V8B3_9FLAO</name>
<evidence type="ECO:0000313" key="3">
    <source>
        <dbReference type="EMBL" id="TXN37379.1"/>
    </source>
</evidence>
<dbReference type="AlphaFoldDB" id="A0A5C8V8B3"/>
<dbReference type="Pfam" id="PF13474">
    <property type="entry name" value="SnoaL_3"/>
    <property type="match status" value="1"/>
</dbReference>
<dbReference type="Proteomes" id="UP000321456">
    <property type="component" value="Unassembled WGS sequence"/>
</dbReference>
<feature type="domain" description="SnoaL-like" evidence="2">
    <location>
        <begin position="27"/>
        <end position="140"/>
    </location>
</feature>
<dbReference type="EMBL" id="VRUR01000001">
    <property type="protein sequence ID" value="TXN37379.1"/>
    <property type="molecule type" value="Genomic_DNA"/>
</dbReference>
<protein>
    <submittedName>
        <fullName evidence="3">Nuclear transport factor 2 family protein</fullName>
    </submittedName>
</protein>
<dbReference type="RefSeq" id="WP_147741248.1">
    <property type="nucleotide sequence ID" value="NZ_VRUR01000001.1"/>
</dbReference>
<accession>A0A5C8V8B3</accession>
<dbReference type="SUPFAM" id="SSF54427">
    <property type="entry name" value="NTF2-like"/>
    <property type="match status" value="1"/>
</dbReference>
<proteinExistence type="predicted"/>
<gene>
    <name evidence="3" type="ORF">FVB32_03575</name>
</gene>
<keyword evidence="4" id="KW-1185">Reference proteome</keyword>
<dbReference type="InterPro" id="IPR037401">
    <property type="entry name" value="SnoaL-like"/>
</dbReference>
<feature type="signal peptide" evidence="1">
    <location>
        <begin position="1"/>
        <end position="21"/>
    </location>
</feature>
<sequence>MKSRTLYFLALIFAISLNAQTDEKTHIDAVLNEWHRAAANADFDAYFGLMTADGVFIGTDATENWQNKAFKEFSKPYFDRGKAWSFTTVERNIYLNESGDFAWFDELLDTQMKLCRGSGVIKKENGQWKIAHYVLSIAVPNENVAELIQIKKEKDSLLLLALKKKE</sequence>
<feature type="chain" id="PRO_5023060591" evidence="1">
    <location>
        <begin position="22"/>
        <end position="166"/>
    </location>
</feature>
<evidence type="ECO:0000313" key="4">
    <source>
        <dbReference type="Proteomes" id="UP000321456"/>
    </source>
</evidence>
<dbReference type="Gene3D" id="3.10.450.50">
    <property type="match status" value="1"/>
</dbReference>
<dbReference type="InterPro" id="IPR032710">
    <property type="entry name" value="NTF2-like_dom_sf"/>
</dbReference>
<reference evidence="3 4" key="1">
    <citation type="submission" date="2019-08" db="EMBL/GenBank/DDBJ databases">
        <title>Professor.</title>
        <authorList>
            <person name="Park J.S."/>
        </authorList>
    </citation>
    <scope>NUCLEOTIDE SEQUENCE [LARGE SCALE GENOMIC DNA]</scope>
    <source>
        <strain evidence="3 4">176CP5-101</strain>
    </source>
</reference>
<organism evidence="3 4">
    <name type="scientific">Flagellimonas hymeniacidonis</name>
    <dbReference type="NCBI Taxonomy" id="2603628"/>
    <lineage>
        <taxon>Bacteria</taxon>
        <taxon>Pseudomonadati</taxon>
        <taxon>Bacteroidota</taxon>
        <taxon>Flavobacteriia</taxon>
        <taxon>Flavobacteriales</taxon>
        <taxon>Flavobacteriaceae</taxon>
        <taxon>Flagellimonas</taxon>
    </lineage>
</organism>
<comment type="caution">
    <text evidence="3">The sequence shown here is derived from an EMBL/GenBank/DDBJ whole genome shotgun (WGS) entry which is preliminary data.</text>
</comment>
<evidence type="ECO:0000259" key="2">
    <source>
        <dbReference type="Pfam" id="PF13474"/>
    </source>
</evidence>
<evidence type="ECO:0000256" key="1">
    <source>
        <dbReference type="SAM" id="SignalP"/>
    </source>
</evidence>
<keyword evidence="1" id="KW-0732">Signal</keyword>